<comment type="subcellular location">
    <subcellularLocation>
        <location evidence="1">Endomembrane system</location>
    </subcellularLocation>
</comment>
<dbReference type="EC" id="2.7.1.91" evidence="7"/>
<dbReference type="Pfam" id="PF00781">
    <property type="entry name" value="DAGK_cat"/>
    <property type="match status" value="1"/>
</dbReference>
<dbReference type="Gene3D" id="2.60.200.40">
    <property type="match status" value="1"/>
</dbReference>
<organism evidence="9 10">
    <name type="scientific">Mastacembelus armatus</name>
    <name type="common">zig-zag eel</name>
    <dbReference type="NCBI Taxonomy" id="205130"/>
    <lineage>
        <taxon>Eukaryota</taxon>
        <taxon>Metazoa</taxon>
        <taxon>Chordata</taxon>
        <taxon>Craniata</taxon>
        <taxon>Vertebrata</taxon>
        <taxon>Euteleostomi</taxon>
        <taxon>Actinopterygii</taxon>
        <taxon>Neopterygii</taxon>
        <taxon>Teleostei</taxon>
        <taxon>Neoteleostei</taxon>
        <taxon>Acanthomorphata</taxon>
        <taxon>Anabantaria</taxon>
        <taxon>Synbranchiformes</taxon>
        <taxon>Mastacembelidae</taxon>
        <taxon>Mastacembelus</taxon>
    </lineage>
</organism>
<proteinExistence type="predicted"/>
<dbReference type="GO" id="GO:0005737">
    <property type="term" value="C:cytoplasm"/>
    <property type="evidence" value="ECO:0007669"/>
    <property type="project" value="TreeGrafter"/>
</dbReference>
<evidence type="ECO:0000313" key="10">
    <source>
        <dbReference type="Proteomes" id="UP000261640"/>
    </source>
</evidence>
<dbReference type="InterPro" id="IPR001206">
    <property type="entry name" value="Diacylglycerol_kinase_cat_dom"/>
</dbReference>
<dbReference type="InterPro" id="IPR017438">
    <property type="entry name" value="ATP-NAD_kinase_N"/>
</dbReference>
<dbReference type="GO" id="GO:0043066">
    <property type="term" value="P:negative regulation of apoptotic process"/>
    <property type="evidence" value="ECO:0007669"/>
    <property type="project" value="TreeGrafter"/>
</dbReference>
<feature type="domain" description="DAGKc" evidence="8">
    <location>
        <begin position="203"/>
        <end position="350"/>
    </location>
</feature>
<dbReference type="GeneTree" id="ENSGT00940000157864"/>
<keyword evidence="6" id="KW-0472">Membrane</keyword>
<evidence type="ECO:0000256" key="1">
    <source>
        <dbReference type="ARBA" id="ARBA00004308"/>
    </source>
</evidence>
<dbReference type="InterPro" id="IPR016064">
    <property type="entry name" value="NAD/diacylglycerol_kinase_sf"/>
</dbReference>
<evidence type="ECO:0000313" key="9">
    <source>
        <dbReference type="Ensembl" id="ENSMAMP00000058081.1"/>
    </source>
</evidence>
<dbReference type="Gene3D" id="3.40.50.10330">
    <property type="entry name" value="Probable inorganic polyphosphate/atp-NAD kinase, domain 1"/>
    <property type="match status" value="1"/>
</dbReference>
<dbReference type="InParanoid" id="A0A7N8XZM1"/>
<protein>
    <recommendedName>
        <fullName evidence="7">sphingosine kinase</fullName>
        <ecNumber evidence="7">2.7.1.91</ecNumber>
    </recommendedName>
</protein>
<dbReference type="GO" id="GO:0071363">
    <property type="term" value="P:cellular response to growth factor stimulus"/>
    <property type="evidence" value="ECO:0007669"/>
    <property type="project" value="TreeGrafter"/>
</dbReference>
<keyword evidence="2" id="KW-0808">Transferase</keyword>
<dbReference type="GO" id="GO:0012505">
    <property type="term" value="C:endomembrane system"/>
    <property type="evidence" value="ECO:0007669"/>
    <property type="project" value="UniProtKB-SubCell"/>
</dbReference>
<gene>
    <name evidence="9" type="primary">SPHK1</name>
</gene>
<evidence type="ECO:0000256" key="5">
    <source>
        <dbReference type="ARBA" id="ARBA00022840"/>
    </source>
</evidence>
<dbReference type="GO" id="GO:0005524">
    <property type="term" value="F:ATP binding"/>
    <property type="evidence" value="ECO:0007669"/>
    <property type="project" value="UniProtKB-KW"/>
</dbReference>
<sequence length="611" mass="67543">MFDLVAINARQPTVRRRLTIHSVHIIQSGKLCESVTLSSCRTHPCPGLPSRLRMDQRGAESDRNTGSTSLVTLYGEFTVTGNRKVRCAVSLTEKDLIVQKLTSAPAGRNKLVLSLKDCVGCRAYRENDSADPAAYFAAYFYPARRRWMMSGVSRQKVEQSFRLAALQDPRANHEEAEKWARAVRERSARQQYPRDGMLMSDLSRPCRMMLLVNPQSGKGQALTLYNKHIQQMLSEAGVLHTLVITERQNHARELVREADLSQWDAIAILSGDGLLYEVINGLLERPDWEDAIQTPLGVLPGGSGNALAASIHHYSGASPVSGEELLVSCGFLLCKGLVSPVDLVSIHLSSSPRLFSFLSLAWGFIADVDIESEKYRHIGAVRFTIGTLLRLASLRVYRGRLAYLPATEDYSNKRGVKNNMTLQCPNQASSLGPASLLCCPSRVSPCQNTYHNYCHSNNSIKLRRMESTSSHSATKGLPGPPDSLLLPLDQPLPSDWVVVQEEDFVLVLAMYQSHLAEDLLAAPAATLDEGIMHLFYIRAGISRIAMLRLLLAMEKGAHLTTNCQHLVHTKVRALRLEPYSPKGIMTVDGEVVEYGPVQAEVHRGLARLISG</sequence>
<dbReference type="GO" id="GO:0016020">
    <property type="term" value="C:membrane"/>
    <property type="evidence" value="ECO:0007669"/>
    <property type="project" value="TreeGrafter"/>
</dbReference>
<dbReference type="PANTHER" id="PTHR12358:SF47">
    <property type="entry name" value="SPHINGOSINE KINASE 1"/>
    <property type="match status" value="1"/>
</dbReference>
<evidence type="ECO:0000256" key="4">
    <source>
        <dbReference type="ARBA" id="ARBA00022777"/>
    </source>
</evidence>
<dbReference type="PANTHER" id="PTHR12358">
    <property type="entry name" value="SPHINGOSINE KINASE"/>
    <property type="match status" value="1"/>
</dbReference>
<dbReference type="FunFam" id="3.40.50.10330:FF:000005">
    <property type="entry name" value="Sphingosine kinase 2"/>
    <property type="match status" value="1"/>
</dbReference>
<dbReference type="Ensembl" id="ENSMAMT00000037949.1">
    <property type="protein sequence ID" value="ENSMAMP00000058081.1"/>
    <property type="gene ID" value="ENSMAMG00000028412.1"/>
</dbReference>
<evidence type="ECO:0000259" key="8">
    <source>
        <dbReference type="PROSITE" id="PS50146"/>
    </source>
</evidence>
<keyword evidence="4" id="KW-0418">Kinase</keyword>
<evidence type="ECO:0000256" key="2">
    <source>
        <dbReference type="ARBA" id="ARBA00022679"/>
    </source>
</evidence>
<name>A0A7N8XZM1_9TELE</name>
<evidence type="ECO:0000256" key="3">
    <source>
        <dbReference type="ARBA" id="ARBA00022741"/>
    </source>
</evidence>
<evidence type="ECO:0000256" key="6">
    <source>
        <dbReference type="ARBA" id="ARBA00023136"/>
    </source>
</evidence>
<dbReference type="GO" id="GO:0008481">
    <property type="term" value="F:sphingosine kinase activity"/>
    <property type="evidence" value="ECO:0007669"/>
    <property type="project" value="UniProtKB-EC"/>
</dbReference>
<reference evidence="9" key="2">
    <citation type="submission" date="2025-09" db="UniProtKB">
        <authorList>
            <consortium name="Ensembl"/>
        </authorList>
    </citation>
    <scope>IDENTIFICATION</scope>
</reference>
<dbReference type="Proteomes" id="UP000261640">
    <property type="component" value="Unplaced"/>
</dbReference>
<keyword evidence="10" id="KW-1185">Reference proteome</keyword>
<keyword evidence="3" id="KW-0547">Nucleotide-binding</keyword>
<dbReference type="InterPro" id="IPR050187">
    <property type="entry name" value="Lipid_Phosphate_FormReg"/>
</dbReference>
<dbReference type="AlphaFoldDB" id="A0A7N8XZM1"/>
<dbReference type="SMART" id="SM00046">
    <property type="entry name" value="DAGKc"/>
    <property type="match status" value="1"/>
</dbReference>
<keyword evidence="5" id="KW-0067">ATP-binding</keyword>
<dbReference type="GO" id="GO:0046512">
    <property type="term" value="P:sphingosine biosynthetic process"/>
    <property type="evidence" value="ECO:0007669"/>
    <property type="project" value="TreeGrafter"/>
</dbReference>
<accession>A0A7N8XZM1</accession>
<dbReference type="SUPFAM" id="SSF111331">
    <property type="entry name" value="NAD kinase/diacylglycerol kinase-like"/>
    <property type="match status" value="1"/>
</dbReference>
<reference evidence="9" key="1">
    <citation type="submission" date="2025-08" db="UniProtKB">
        <authorList>
            <consortium name="Ensembl"/>
        </authorList>
    </citation>
    <scope>IDENTIFICATION</scope>
</reference>
<evidence type="ECO:0000256" key="7">
    <source>
        <dbReference type="ARBA" id="ARBA00044037"/>
    </source>
</evidence>
<dbReference type="PROSITE" id="PS50146">
    <property type="entry name" value="DAGK"/>
    <property type="match status" value="1"/>
</dbReference>